<dbReference type="Proteomes" id="UP000031830">
    <property type="component" value="Chromosome"/>
</dbReference>
<dbReference type="STRING" id="28110.KU46_1479"/>
<reference evidence="2 3" key="1">
    <citation type="journal article" date="2015" name="Genome Announc.">
        <title>Genome sequencing of 18 francisella strains to aid in assay development and testing.</title>
        <authorList>
            <person name="Johnson S.L."/>
            <person name="Daligault H.E."/>
            <person name="Davenport K.W."/>
            <person name="Coyne S.R."/>
            <person name="Frey K.G."/>
            <person name="Koroleva G.I."/>
            <person name="Broomall S.M."/>
            <person name="Bishop-Lilly K.A."/>
            <person name="Bruce D.C."/>
            <person name="Chertkov O."/>
            <person name="Freitas T."/>
            <person name="Jaissle J."/>
            <person name="Ladner J.T."/>
            <person name="Rosenzweig C.N."/>
            <person name="Gibbons H.S."/>
            <person name="Palacios G.F."/>
            <person name="Redden C.L."/>
            <person name="Xu Y."/>
            <person name="Minogue T.D."/>
            <person name="Chain P.S."/>
        </authorList>
    </citation>
    <scope>NUCLEOTIDE SEQUENCE [LARGE SCALE GENOMIC DNA]</scope>
    <source>
        <strain evidence="2 3">GA01-2794</strain>
    </source>
</reference>
<dbReference type="AlphaFoldDB" id="A0A0B6CZN8"/>
<gene>
    <name evidence="2" type="ORF">LA55_966</name>
</gene>
<name>A0A0B6CZN8_9GAMM</name>
<evidence type="ECO:0000313" key="2">
    <source>
        <dbReference type="EMBL" id="AJI54310.1"/>
    </source>
</evidence>
<dbReference type="PROSITE" id="PS51257">
    <property type="entry name" value="PROKAR_LIPOPROTEIN"/>
    <property type="match status" value="1"/>
</dbReference>
<evidence type="ECO:0008006" key="4">
    <source>
        <dbReference type="Google" id="ProtNLM"/>
    </source>
</evidence>
<dbReference type="EMBL" id="CP009440">
    <property type="protein sequence ID" value="AJI54310.1"/>
    <property type="molecule type" value="Genomic_DNA"/>
</dbReference>
<evidence type="ECO:0000256" key="1">
    <source>
        <dbReference type="SAM" id="Phobius"/>
    </source>
</evidence>
<keyword evidence="1" id="KW-1133">Transmembrane helix</keyword>
<keyword evidence="1" id="KW-0472">Membrane</keyword>
<organism evidence="2 3">
    <name type="scientific">Francisella philomiragia</name>
    <dbReference type="NCBI Taxonomy" id="28110"/>
    <lineage>
        <taxon>Bacteria</taxon>
        <taxon>Pseudomonadati</taxon>
        <taxon>Pseudomonadota</taxon>
        <taxon>Gammaproteobacteria</taxon>
        <taxon>Thiotrichales</taxon>
        <taxon>Francisellaceae</taxon>
        <taxon>Francisella</taxon>
    </lineage>
</organism>
<evidence type="ECO:0000313" key="3">
    <source>
        <dbReference type="Proteomes" id="UP000031830"/>
    </source>
</evidence>
<protein>
    <recommendedName>
        <fullName evidence="4">Lipoprotein</fullName>
    </recommendedName>
</protein>
<accession>A0A0B6CZN8</accession>
<proteinExistence type="predicted"/>
<feature type="transmembrane region" description="Helical" evidence="1">
    <location>
        <begin position="7"/>
        <end position="26"/>
    </location>
</feature>
<keyword evidence="1" id="KW-0812">Transmembrane</keyword>
<sequence>MSRFGQNLMYVGILAVVFISCIYFFVSKNIPEPKGIYLPKYSAKLPATDPKQVRIFNLRYQTDTQDSIGEIRVVIGVDQERDFQKLCNENIREAVKLAAQNGAHEIKYVCLFPEGQITELSSVQLRAYAFRD</sequence>
<dbReference type="RefSeq" id="WP_044526130.1">
    <property type="nucleotide sequence ID" value="NZ_CP009440.1"/>
</dbReference>
<dbReference type="OrthoDB" id="5604442at2"/>
<dbReference type="KEGG" id="fpz:LA55_966"/>